<feature type="transmembrane region" description="Helical" evidence="6">
    <location>
        <begin position="663"/>
        <end position="680"/>
    </location>
</feature>
<proteinExistence type="predicted"/>
<sequence length="681" mass="77358">MEQYFTDSQLLYLALITITAPFLSFLFGQFFKKYAVLWGISSISISLVTSVLLFFSVWQNQVLHYSFSWIKLANIQINLGFLLNNLSVIMLVLVSFIALLVHIYSVEYIRKDALKYRYFSYLSLFCFAMLCVVMADNLFLLYAFWELVGFASYLLIGFWFTKRRAVHANKKAFVMNRVGDVGFLVGIMILLAQFGTVDLQTLFAENGLIHSSFVQNGLWVSPFRSMPSAWLTIAGVCFLLGAAGKSAQFPLHSWLPDAMQGPTAVSSLIHAATMVAAGVFLLLRISPLFNEAVLTLMASIGLLTAFMAASIALTQTDIKKVLAFSTISQLGFMVLAVGVQDNASAIFHLSTHAFFKCLLFLAAGMVIHQLHHVKEYTETKFDEQDMANMGGLFKRMPLTAVVFIIAALALAGLPFTSGFLSKDGILISVFDWAGHRGGLFWIFPLLVSITSWLTTFYIFRLIFKTFFGDFRLPNIINVRAEEMHLHDPNNWMKVPAVILAVCCLGLVFAINPLSLESSWLHHAFVQQAHENGLLHLLVPVYINVLSVVLIIAAYYIYAQGRITFSNQRTWYYQFSYQQWYFNWLYDKKLVALVLWKSKMAFWFDRYVIDGLVHFSAKAALFMSRLSDFCDRYLVDGAVNGIASIMSRFSVWFRSMQNGKLQHYFVWMLLLFLGFMIFKIII</sequence>
<keyword evidence="4 6" id="KW-0472">Membrane</keyword>
<evidence type="ECO:0000313" key="9">
    <source>
        <dbReference type="EMBL" id="RKD18287.1"/>
    </source>
</evidence>
<feature type="transmembrane region" description="Helical" evidence="6">
    <location>
        <begin position="118"/>
        <end position="135"/>
    </location>
</feature>
<dbReference type="InterPro" id="IPR018393">
    <property type="entry name" value="NADHpl_OxRdtase_5_subgr"/>
</dbReference>
<dbReference type="PANTHER" id="PTHR42829:SF2">
    <property type="entry name" value="NADH-UBIQUINONE OXIDOREDUCTASE CHAIN 5"/>
    <property type="match status" value="1"/>
</dbReference>
<evidence type="ECO:0000256" key="2">
    <source>
        <dbReference type="ARBA" id="ARBA00022692"/>
    </source>
</evidence>
<dbReference type="InterPro" id="IPR003945">
    <property type="entry name" value="NU5C-like"/>
</dbReference>
<dbReference type="InterPro" id="IPR001750">
    <property type="entry name" value="ND/Mrp_TM"/>
</dbReference>
<dbReference type="GO" id="GO:0012505">
    <property type="term" value="C:endomembrane system"/>
    <property type="evidence" value="ECO:0007669"/>
    <property type="project" value="UniProtKB-SubCell"/>
</dbReference>
<dbReference type="RefSeq" id="WP_120181004.1">
    <property type="nucleotide sequence ID" value="NZ_MBTA01000005.1"/>
</dbReference>
<feature type="transmembrane region" description="Helical" evidence="6">
    <location>
        <begin position="12"/>
        <end position="28"/>
    </location>
</feature>
<evidence type="ECO:0000256" key="4">
    <source>
        <dbReference type="ARBA" id="ARBA00023136"/>
    </source>
</evidence>
<feature type="transmembrane region" description="Helical" evidence="6">
    <location>
        <begin position="223"/>
        <end position="243"/>
    </location>
</feature>
<evidence type="ECO:0000313" key="10">
    <source>
        <dbReference type="Proteomes" id="UP000283433"/>
    </source>
</evidence>
<feature type="domain" description="NADH-Ubiquinone oxidoreductase (complex I) chain 5 N-terminal" evidence="8">
    <location>
        <begin position="69"/>
        <end position="119"/>
    </location>
</feature>
<feature type="transmembrane region" description="Helical" evidence="6">
    <location>
        <begin position="264"/>
        <end position="286"/>
    </location>
</feature>
<evidence type="ECO:0000259" key="8">
    <source>
        <dbReference type="Pfam" id="PF00662"/>
    </source>
</evidence>
<dbReference type="OrthoDB" id="9807568at2"/>
<gene>
    <name evidence="9" type="ORF">BCY91_15920</name>
</gene>
<feature type="transmembrane region" description="Helical" evidence="6">
    <location>
        <begin position="494"/>
        <end position="513"/>
    </location>
</feature>
<evidence type="ECO:0000256" key="5">
    <source>
        <dbReference type="RuleBase" id="RU000320"/>
    </source>
</evidence>
<dbReference type="Gene3D" id="1.20.5.2700">
    <property type="match status" value="2"/>
</dbReference>
<evidence type="ECO:0000259" key="7">
    <source>
        <dbReference type="Pfam" id="PF00361"/>
    </source>
</evidence>
<feature type="transmembrane region" description="Helical" evidence="6">
    <location>
        <begin position="86"/>
        <end position="106"/>
    </location>
</feature>
<evidence type="ECO:0000256" key="6">
    <source>
        <dbReference type="SAM" id="Phobius"/>
    </source>
</evidence>
<organism evidence="9 10">
    <name type="scientific">Pelobium manganitolerans</name>
    <dbReference type="NCBI Taxonomy" id="1842495"/>
    <lineage>
        <taxon>Bacteria</taxon>
        <taxon>Pseudomonadati</taxon>
        <taxon>Bacteroidota</taxon>
        <taxon>Sphingobacteriia</taxon>
        <taxon>Sphingobacteriales</taxon>
        <taxon>Sphingobacteriaceae</taxon>
        <taxon>Pelobium</taxon>
    </lineage>
</organism>
<protein>
    <submittedName>
        <fullName evidence="9">NADH dehydrogenase</fullName>
    </submittedName>
</protein>
<feature type="transmembrane region" description="Helical" evidence="6">
    <location>
        <begin position="181"/>
        <end position="203"/>
    </location>
</feature>
<dbReference type="EMBL" id="MBTA01000005">
    <property type="protein sequence ID" value="RKD18287.1"/>
    <property type="molecule type" value="Genomic_DNA"/>
</dbReference>
<feature type="domain" description="NADH:quinone oxidoreductase/Mrp antiporter transmembrane" evidence="7">
    <location>
        <begin position="135"/>
        <end position="434"/>
    </location>
</feature>
<dbReference type="GO" id="GO:0042773">
    <property type="term" value="P:ATP synthesis coupled electron transport"/>
    <property type="evidence" value="ECO:0007669"/>
    <property type="project" value="InterPro"/>
</dbReference>
<feature type="transmembrane region" description="Helical" evidence="6">
    <location>
        <begin position="345"/>
        <end position="367"/>
    </location>
</feature>
<dbReference type="PRINTS" id="PR01435">
    <property type="entry name" value="NPOXDRDTASE5"/>
</dbReference>
<dbReference type="Pfam" id="PF00361">
    <property type="entry name" value="Proton_antipo_M"/>
    <property type="match status" value="1"/>
</dbReference>
<evidence type="ECO:0000256" key="3">
    <source>
        <dbReference type="ARBA" id="ARBA00022989"/>
    </source>
</evidence>
<dbReference type="NCBIfam" id="NF005141">
    <property type="entry name" value="PRK06590.1"/>
    <property type="match status" value="1"/>
</dbReference>
<dbReference type="GO" id="GO:0015990">
    <property type="term" value="P:electron transport coupled proton transport"/>
    <property type="evidence" value="ECO:0007669"/>
    <property type="project" value="TreeGrafter"/>
</dbReference>
<evidence type="ECO:0000256" key="1">
    <source>
        <dbReference type="ARBA" id="ARBA00004127"/>
    </source>
</evidence>
<dbReference type="InterPro" id="IPR001516">
    <property type="entry name" value="Proton_antipo_N"/>
</dbReference>
<dbReference type="PANTHER" id="PTHR42829">
    <property type="entry name" value="NADH-UBIQUINONE OXIDOREDUCTASE CHAIN 5"/>
    <property type="match status" value="1"/>
</dbReference>
<reference evidence="9 10" key="1">
    <citation type="submission" date="2016-07" db="EMBL/GenBank/DDBJ databases">
        <title>Genome of Pelobium manganitolerans.</title>
        <authorList>
            <person name="Wu S."/>
            <person name="Wang G."/>
        </authorList>
    </citation>
    <scope>NUCLEOTIDE SEQUENCE [LARGE SCALE GENOMIC DNA]</scope>
    <source>
        <strain evidence="9 10">YS-25</strain>
    </source>
</reference>
<accession>A0A419S8N4</accession>
<keyword evidence="3 6" id="KW-1133">Transmembrane helix</keyword>
<feature type="transmembrane region" description="Helical" evidence="6">
    <location>
        <begin position="292"/>
        <end position="314"/>
    </location>
</feature>
<dbReference type="GO" id="GO:0003954">
    <property type="term" value="F:NADH dehydrogenase activity"/>
    <property type="evidence" value="ECO:0007669"/>
    <property type="project" value="TreeGrafter"/>
</dbReference>
<dbReference type="PRINTS" id="PR01434">
    <property type="entry name" value="NADHDHGNASE5"/>
</dbReference>
<keyword evidence="10" id="KW-1185">Reference proteome</keyword>
<dbReference type="NCBIfam" id="TIGR01974">
    <property type="entry name" value="NDH_I_L"/>
    <property type="match status" value="1"/>
</dbReference>
<dbReference type="GO" id="GO:0016020">
    <property type="term" value="C:membrane"/>
    <property type="evidence" value="ECO:0007669"/>
    <property type="project" value="UniProtKB-SubCell"/>
</dbReference>
<dbReference type="AlphaFoldDB" id="A0A419S8N4"/>
<feature type="transmembrane region" description="Helical" evidence="6">
    <location>
        <begin position="398"/>
        <end position="420"/>
    </location>
</feature>
<comment type="caution">
    <text evidence="9">The sequence shown here is derived from an EMBL/GenBank/DDBJ whole genome shotgun (WGS) entry which is preliminary data.</text>
</comment>
<dbReference type="Pfam" id="PF00662">
    <property type="entry name" value="Proton_antipo_N"/>
    <property type="match status" value="1"/>
</dbReference>
<dbReference type="Proteomes" id="UP000283433">
    <property type="component" value="Unassembled WGS sequence"/>
</dbReference>
<comment type="subcellular location">
    <subcellularLocation>
        <location evidence="1">Endomembrane system</location>
        <topology evidence="1">Multi-pass membrane protein</topology>
    </subcellularLocation>
    <subcellularLocation>
        <location evidence="5">Membrane</location>
        <topology evidence="5">Multi-pass membrane protein</topology>
    </subcellularLocation>
</comment>
<name>A0A419S8N4_9SPHI</name>
<feature type="transmembrane region" description="Helical" evidence="6">
    <location>
        <begin position="141"/>
        <end position="160"/>
    </location>
</feature>
<dbReference type="GO" id="GO:0008137">
    <property type="term" value="F:NADH dehydrogenase (ubiquinone) activity"/>
    <property type="evidence" value="ECO:0007669"/>
    <property type="project" value="InterPro"/>
</dbReference>
<feature type="transmembrane region" description="Helical" evidence="6">
    <location>
        <begin position="533"/>
        <end position="557"/>
    </location>
</feature>
<feature type="transmembrane region" description="Helical" evidence="6">
    <location>
        <begin position="35"/>
        <end position="58"/>
    </location>
</feature>
<feature type="transmembrane region" description="Helical" evidence="6">
    <location>
        <begin position="440"/>
        <end position="463"/>
    </location>
</feature>
<keyword evidence="2 5" id="KW-0812">Transmembrane</keyword>
<feature type="transmembrane region" description="Helical" evidence="6">
    <location>
        <begin position="321"/>
        <end position="339"/>
    </location>
</feature>